<dbReference type="Gene3D" id="2.80.10.50">
    <property type="match status" value="2"/>
</dbReference>
<protein>
    <submittedName>
        <fullName evidence="3">Carbohydrate binding module family 13 and NPP1 domain protein</fullName>
    </submittedName>
</protein>
<dbReference type="InterPro" id="IPR008701">
    <property type="entry name" value="NPP1"/>
</dbReference>
<reference evidence="3 4" key="1">
    <citation type="journal article" date="2009" name="PLoS ONE">
        <title>The complete genome of Teredinibacter turnerae T7901: an intracellular endosymbiont of marine wood-boring bivalves (shipworms).</title>
        <authorList>
            <person name="Yang J.C."/>
            <person name="Madupu R."/>
            <person name="Durkin A.S."/>
            <person name="Ekborg N.A."/>
            <person name="Pedamallu C.S."/>
            <person name="Hostetler J.B."/>
            <person name="Radune D."/>
            <person name="Toms B.S."/>
            <person name="Henrissat B."/>
            <person name="Coutinho P.M."/>
            <person name="Schwarz S."/>
            <person name="Field L."/>
            <person name="Trindade-Silva A.E."/>
            <person name="Soares C.A.G."/>
            <person name="Elshahawi S."/>
            <person name="Hanora A."/>
            <person name="Schmidt E.W."/>
            <person name="Haygood M.G."/>
            <person name="Posfai J."/>
            <person name="Benner J."/>
            <person name="Madinger C."/>
            <person name="Nove J."/>
            <person name="Anton B."/>
            <person name="Chaudhary K."/>
            <person name="Foster J."/>
            <person name="Holman A."/>
            <person name="Kumar S."/>
            <person name="Lessard P.A."/>
            <person name="Luyten Y.A."/>
            <person name="Slatko B."/>
            <person name="Wood N."/>
            <person name="Wu B."/>
            <person name="Teplitski M."/>
            <person name="Mougous J.D."/>
            <person name="Ward N."/>
            <person name="Eisen J.A."/>
            <person name="Badger J.H."/>
            <person name="Distel D.L."/>
        </authorList>
    </citation>
    <scope>NUCLEOTIDE SEQUENCE [LARGE SCALE GENOMIC DNA]</scope>
    <source>
        <strain evidence="4">ATCC 39867 / T7901</strain>
    </source>
</reference>
<sequence length="392" mass="42594">MIFLNKAMMGVFASVLALSATAEDFYRMDEALPGDIDVAAIAPVFDFDGDGCLPSAGISRTGEQNPGLRPTGTITGNCRTNTFLDSSNTLHRHACQQSQGNTYCAHFFALYFEKDQVVNYIQSGHRHDWEHAAVWTTNGQVTHGSYSAHGDLFTQPFNQLPKQNGHLKIVYHKDGLSTHAMRFAGSNEAAENAYGTFVTPLIISWDVMSGDGIDNAQLRAMFNSYDYGSGTVPMKDSNFLANINNYRPAAYPVFTSIGGSSAGYFSLVNNASGLCLDIDDAVMANGTSVIQWHCTNTPWQAWSYSEGSGEIRSQHDSAFCLDNSSVWGNGANVVIWQCNGSDAQKFSINGDGSISLRTMSSQVLDGYGTNPADNVGTWDNWGGDNQRWTIAP</sequence>
<gene>
    <name evidence="3" type="ordered locus">TERTU_0766</name>
</gene>
<dbReference type="KEGG" id="ttu:TERTU_0766"/>
<dbReference type="eggNOG" id="COG2355">
    <property type="taxonomic scope" value="Bacteria"/>
</dbReference>
<keyword evidence="1" id="KW-0732">Signal</keyword>
<dbReference type="eggNOG" id="COG2814">
    <property type="taxonomic scope" value="Bacteria"/>
</dbReference>
<dbReference type="PROSITE" id="PS50231">
    <property type="entry name" value="RICIN_B_LECTIN"/>
    <property type="match status" value="1"/>
</dbReference>
<dbReference type="Pfam" id="PF05630">
    <property type="entry name" value="NPP1"/>
    <property type="match status" value="1"/>
</dbReference>
<dbReference type="InterPro" id="IPR035992">
    <property type="entry name" value="Ricin_B-like_lectins"/>
</dbReference>
<organism evidence="3 4">
    <name type="scientific">Teredinibacter turnerae (strain ATCC 39867 / T7901)</name>
    <dbReference type="NCBI Taxonomy" id="377629"/>
    <lineage>
        <taxon>Bacteria</taxon>
        <taxon>Pseudomonadati</taxon>
        <taxon>Pseudomonadota</taxon>
        <taxon>Gammaproteobacteria</taxon>
        <taxon>Cellvibrionales</taxon>
        <taxon>Cellvibrionaceae</taxon>
        <taxon>Teredinibacter</taxon>
    </lineage>
</organism>
<evidence type="ECO:0000259" key="2">
    <source>
        <dbReference type="SMART" id="SM00458"/>
    </source>
</evidence>
<dbReference type="CDD" id="cd23456">
    <property type="entry name" value="beta-trefoil_Ricin_SCDase"/>
    <property type="match status" value="1"/>
</dbReference>
<accession>C5BPF4</accession>
<dbReference type="Proteomes" id="UP000009080">
    <property type="component" value="Chromosome"/>
</dbReference>
<dbReference type="EMBL" id="CP001614">
    <property type="protein sequence ID" value="ACR14229.1"/>
    <property type="molecule type" value="Genomic_DNA"/>
</dbReference>
<dbReference type="Pfam" id="PF00652">
    <property type="entry name" value="Ricin_B_lectin"/>
    <property type="match status" value="1"/>
</dbReference>
<proteinExistence type="predicted"/>
<feature type="chain" id="PRO_5002948951" evidence="1">
    <location>
        <begin position="23"/>
        <end position="392"/>
    </location>
</feature>
<dbReference type="InterPro" id="IPR000772">
    <property type="entry name" value="Ricin_B_lectin"/>
</dbReference>
<feature type="signal peptide" evidence="1">
    <location>
        <begin position="1"/>
        <end position="22"/>
    </location>
</feature>
<dbReference type="AlphaFoldDB" id="C5BPF4"/>
<dbReference type="HOGENOM" id="CLU_679278_0_0_6"/>
<dbReference type="STRING" id="377629.TERTU_0766"/>
<name>C5BPF4_TERTT</name>
<dbReference type="SMART" id="SM00458">
    <property type="entry name" value="RICIN"/>
    <property type="match status" value="1"/>
</dbReference>
<dbReference type="PANTHER" id="PTHR33657:SF6">
    <property type="entry name" value="SECRETED PROTEIN"/>
    <property type="match status" value="1"/>
</dbReference>
<evidence type="ECO:0000256" key="1">
    <source>
        <dbReference type="SAM" id="SignalP"/>
    </source>
</evidence>
<keyword evidence="4" id="KW-1185">Reference proteome</keyword>
<dbReference type="CAZy" id="CBM13">
    <property type="family name" value="Carbohydrate-Binding Module Family 13"/>
</dbReference>
<dbReference type="SUPFAM" id="SSF50370">
    <property type="entry name" value="Ricin B-like lectins"/>
    <property type="match status" value="1"/>
</dbReference>
<dbReference type="PANTHER" id="PTHR33657">
    <property type="entry name" value="DOMAIN PROTEIN, PUTATIVE (AFU_ORTHOLOGUE AFUA_5G00600)-RELATED"/>
    <property type="match status" value="1"/>
</dbReference>
<evidence type="ECO:0000313" key="4">
    <source>
        <dbReference type="Proteomes" id="UP000009080"/>
    </source>
</evidence>
<evidence type="ECO:0000313" key="3">
    <source>
        <dbReference type="EMBL" id="ACR14229.1"/>
    </source>
</evidence>
<feature type="domain" description="Ricin B lectin" evidence="2">
    <location>
        <begin position="262"/>
        <end position="391"/>
    </location>
</feature>